<protein>
    <submittedName>
        <fullName evidence="1">Nucleotide pyrophosphohydrolase</fullName>
    </submittedName>
</protein>
<dbReference type="InterPro" id="IPR052555">
    <property type="entry name" value="dCTP_Pyrophosphatase"/>
</dbReference>
<gene>
    <name evidence="1" type="ORF">HLB23_21040</name>
</gene>
<dbReference type="GO" id="GO:0047840">
    <property type="term" value="F:dCTP diphosphatase activity"/>
    <property type="evidence" value="ECO:0007669"/>
    <property type="project" value="TreeGrafter"/>
</dbReference>
<keyword evidence="2" id="KW-1185">Reference proteome</keyword>
<dbReference type="InterPro" id="IPR025984">
    <property type="entry name" value="DCTPP"/>
</dbReference>
<dbReference type="Proteomes" id="UP000586827">
    <property type="component" value="Unassembled WGS sequence"/>
</dbReference>
<keyword evidence="1" id="KW-0378">Hydrolase</keyword>
<proteinExistence type="predicted"/>
<dbReference type="RefSeq" id="WP_067518998.1">
    <property type="nucleotide sequence ID" value="NZ_JABELX010000007.1"/>
</dbReference>
<dbReference type="Pfam" id="PF12643">
    <property type="entry name" value="MazG-like"/>
    <property type="match status" value="1"/>
</dbReference>
<sequence length="124" mass="14094">MTVERLQEMVSEFARRRDWEQFHTPKNLVMALTGEVGELSEIFQWLTPEESLAIRHSDAGRSKVDEELADVFLYLVRLADVLDVDLVAVAEAKVRLNERRYPADKARGRAVKYSELDSGDATVG</sequence>
<name>A0A849C0L8_9NOCA</name>
<dbReference type="PANTHER" id="PTHR46523:SF1">
    <property type="entry name" value="DCTP PYROPHOSPHATASE 1"/>
    <property type="match status" value="1"/>
</dbReference>
<evidence type="ECO:0000313" key="1">
    <source>
        <dbReference type="EMBL" id="NNH72313.1"/>
    </source>
</evidence>
<reference evidence="1 2" key="1">
    <citation type="submission" date="2020-05" db="EMBL/GenBank/DDBJ databases">
        <title>MicrobeNet Type strains.</title>
        <authorList>
            <person name="Nicholson A.C."/>
        </authorList>
    </citation>
    <scope>NUCLEOTIDE SEQUENCE [LARGE SCALE GENOMIC DNA]</scope>
    <source>
        <strain evidence="1 2">JCM 3224</strain>
    </source>
</reference>
<dbReference type="EMBL" id="JABELX010000007">
    <property type="protein sequence ID" value="NNH72313.1"/>
    <property type="molecule type" value="Genomic_DNA"/>
</dbReference>
<dbReference type="GO" id="GO:0005829">
    <property type="term" value="C:cytosol"/>
    <property type="evidence" value="ECO:0007669"/>
    <property type="project" value="TreeGrafter"/>
</dbReference>
<dbReference type="CDD" id="cd11537">
    <property type="entry name" value="NTP-PPase_RS21-C6_like"/>
    <property type="match status" value="1"/>
</dbReference>
<dbReference type="SUPFAM" id="SSF101386">
    <property type="entry name" value="all-alpha NTP pyrophosphatases"/>
    <property type="match status" value="1"/>
</dbReference>
<dbReference type="GO" id="GO:0042262">
    <property type="term" value="P:DNA protection"/>
    <property type="evidence" value="ECO:0007669"/>
    <property type="project" value="TreeGrafter"/>
</dbReference>
<accession>A0A849C0L8</accession>
<comment type="caution">
    <text evidence="1">The sequence shown here is derived from an EMBL/GenBank/DDBJ whole genome shotgun (WGS) entry which is preliminary data.</text>
</comment>
<dbReference type="PIRSF" id="PIRSF029826">
    <property type="entry name" value="UCP029826_pph"/>
    <property type="match status" value="1"/>
</dbReference>
<dbReference type="Gene3D" id="1.10.287.1080">
    <property type="entry name" value="MazG-like"/>
    <property type="match status" value="1"/>
</dbReference>
<dbReference type="PANTHER" id="PTHR46523">
    <property type="entry name" value="DCTP PYROPHOSPHATASE 1"/>
    <property type="match status" value="1"/>
</dbReference>
<organism evidence="1 2">
    <name type="scientific">Nocardia uniformis</name>
    <dbReference type="NCBI Taxonomy" id="53432"/>
    <lineage>
        <taxon>Bacteria</taxon>
        <taxon>Bacillati</taxon>
        <taxon>Actinomycetota</taxon>
        <taxon>Actinomycetes</taxon>
        <taxon>Mycobacteriales</taxon>
        <taxon>Nocardiaceae</taxon>
        <taxon>Nocardia</taxon>
    </lineage>
</organism>
<dbReference type="GO" id="GO:0006253">
    <property type="term" value="P:dCTP catabolic process"/>
    <property type="evidence" value="ECO:0007669"/>
    <property type="project" value="TreeGrafter"/>
</dbReference>
<evidence type="ECO:0000313" key="2">
    <source>
        <dbReference type="Proteomes" id="UP000586827"/>
    </source>
</evidence>
<dbReference type="AlphaFoldDB" id="A0A849C0L8"/>